<comment type="caution">
    <text evidence="2">The sequence shown here is derived from an EMBL/GenBank/DDBJ whole genome shotgun (WGS) entry which is preliminary data.</text>
</comment>
<keyword evidence="1" id="KW-1133">Transmembrane helix</keyword>
<protein>
    <recommendedName>
        <fullName evidence="4">DUF5412 domain-containing protein</fullName>
    </recommendedName>
</protein>
<dbReference type="InterPro" id="IPR035406">
    <property type="entry name" value="DUF5412"/>
</dbReference>
<dbReference type="OrthoDB" id="2357451at2"/>
<keyword evidence="1" id="KW-0472">Membrane</keyword>
<gene>
    <name evidence="2" type="ORF">E2626_07075</name>
</gene>
<dbReference type="Pfam" id="PF17428">
    <property type="entry name" value="DUF5412"/>
    <property type="match status" value="1"/>
</dbReference>
<dbReference type="AlphaFoldDB" id="A0A4Y8LNJ4"/>
<reference evidence="2 3" key="1">
    <citation type="submission" date="2019-03" db="EMBL/GenBank/DDBJ databases">
        <authorList>
            <person name="Yang Y."/>
        </authorList>
    </citation>
    <scope>NUCLEOTIDE SEQUENCE [LARGE SCALE GENOMIC DNA]</scope>
    <source>
        <strain evidence="2 3">ASL-1</strain>
    </source>
</reference>
<evidence type="ECO:0000256" key="1">
    <source>
        <dbReference type="SAM" id="Phobius"/>
    </source>
</evidence>
<dbReference type="Proteomes" id="UP000297776">
    <property type="component" value="Unassembled WGS sequence"/>
</dbReference>
<keyword evidence="3" id="KW-1185">Reference proteome</keyword>
<organism evidence="2 3">
    <name type="scientific">Jeotgalibacillus salarius</name>
    <dbReference type="NCBI Taxonomy" id="546023"/>
    <lineage>
        <taxon>Bacteria</taxon>
        <taxon>Bacillati</taxon>
        <taxon>Bacillota</taxon>
        <taxon>Bacilli</taxon>
        <taxon>Bacillales</taxon>
        <taxon>Caryophanaceae</taxon>
        <taxon>Jeotgalibacillus</taxon>
    </lineage>
</organism>
<accession>A0A4Y8LNJ4</accession>
<evidence type="ECO:0000313" key="2">
    <source>
        <dbReference type="EMBL" id="TFE02333.1"/>
    </source>
</evidence>
<sequence>MFSKKVLLGVFAGVLLSIGGIVFLIYFFFYNIDRLPQGESLTEETSPDGTYTLKAYIINGGATTSYSVRGELVTNDSGKTKNVYWQYRKETAEIKWQDEDTVVINGVELDVPEERYDYRKDGSS</sequence>
<keyword evidence="1" id="KW-0812">Transmembrane</keyword>
<feature type="transmembrane region" description="Helical" evidence="1">
    <location>
        <begin position="6"/>
        <end position="29"/>
    </location>
</feature>
<dbReference type="EMBL" id="SORX01000003">
    <property type="protein sequence ID" value="TFE02333.1"/>
    <property type="molecule type" value="Genomic_DNA"/>
</dbReference>
<proteinExistence type="predicted"/>
<evidence type="ECO:0000313" key="3">
    <source>
        <dbReference type="Proteomes" id="UP000297776"/>
    </source>
</evidence>
<evidence type="ECO:0008006" key="4">
    <source>
        <dbReference type="Google" id="ProtNLM"/>
    </source>
</evidence>
<name>A0A4Y8LNJ4_9BACL</name>